<dbReference type="Gene3D" id="2.60.40.2870">
    <property type="match status" value="1"/>
</dbReference>
<dbReference type="EMBL" id="JNOC01000031">
    <property type="protein sequence ID" value="KPH55827.1"/>
    <property type="molecule type" value="Genomic_DNA"/>
</dbReference>
<evidence type="ECO:0000313" key="2">
    <source>
        <dbReference type="Proteomes" id="UP000037997"/>
    </source>
</evidence>
<comment type="caution">
    <text evidence="1">The sequence shown here is derived from an EMBL/GenBank/DDBJ whole genome shotgun (WGS) entry which is preliminary data.</text>
</comment>
<reference evidence="1 2" key="1">
    <citation type="submission" date="2014-06" db="EMBL/GenBank/DDBJ databases">
        <title>Helicobacter pullorum isolates in fresh chicken meat - phenotypic and genotypic features.</title>
        <authorList>
            <person name="Borges V."/>
            <person name="Santos A."/>
            <person name="Correia C.B."/>
            <person name="Saraiva M."/>
            <person name="Menard A."/>
            <person name="Vieira L."/>
            <person name="Sampaio D.A."/>
            <person name="Gomes J.P."/>
            <person name="Oleastro M."/>
        </authorList>
    </citation>
    <scope>NUCLEOTIDE SEQUENCE [LARGE SCALE GENOMIC DNA]</scope>
    <source>
        <strain evidence="1 2">229334/12</strain>
    </source>
</reference>
<gene>
    <name evidence="1" type="ORF">HPU229334_05680</name>
</gene>
<dbReference type="Proteomes" id="UP000037997">
    <property type="component" value="Unassembled WGS sequence"/>
</dbReference>
<dbReference type="AlphaFoldDB" id="A0A0N1MNL5"/>
<dbReference type="InterPro" id="IPR032624">
    <property type="entry name" value="DUF4879"/>
</dbReference>
<proteinExistence type="predicted"/>
<dbReference type="PATRIC" id="fig|35818.11.peg.1118"/>
<name>A0A0N1MNL5_9HELI</name>
<accession>A0A0N1MNL5</accession>
<evidence type="ECO:0008006" key="3">
    <source>
        <dbReference type="Google" id="ProtNLM"/>
    </source>
</evidence>
<protein>
    <recommendedName>
        <fullName evidence="3">DUF4879 domain-containing protein</fullName>
    </recommendedName>
</protein>
<sequence>MKKAYEANKNNKATRASAPPVTEVQILEVVSTKGGYEYVFGKLITDQDHEGELFLVSTGVTGYGGNQYDRAKFAGNDAVQLSSEGIDLTGDNIVDGWLDIWDISQPANKSGIFEFTSSSINPPSNSMSTSIQIR</sequence>
<dbReference type="Pfam" id="PF16219">
    <property type="entry name" value="DUF4879"/>
    <property type="match status" value="1"/>
</dbReference>
<evidence type="ECO:0000313" key="1">
    <source>
        <dbReference type="EMBL" id="KPH55827.1"/>
    </source>
</evidence>
<organism evidence="1 2">
    <name type="scientific">Helicobacter pullorum</name>
    <dbReference type="NCBI Taxonomy" id="35818"/>
    <lineage>
        <taxon>Bacteria</taxon>
        <taxon>Pseudomonadati</taxon>
        <taxon>Campylobacterota</taxon>
        <taxon>Epsilonproteobacteria</taxon>
        <taxon>Campylobacterales</taxon>
        <taxon>Helicobacteraceae</taxon>
        <taxon>Helicobacter</taxon>
    </lineage>
</organism>